<protein>
    <recommendedName>
        <fullName evidence="10">Short-chain dehydrogenase/reductase 3</fullName>
    </recommendedName>
    <alternativeName>
        <fullName evidence="11">Retinal short-chain dehydrogenase/reductase 1</fullName>
    </alternativeName>
</protein>
<evidence type="ECO:0000313" key="14">
    <source>
        <dbReference type="EnsemblMetazoa" id="CapteP172468"/>
    </source>
</evidence>
<evidence type="ECO:0000256" key="7">
    <source>
        <dbReference type="ARBA" id="ARBA00023098"/>
    </source>
</evidence>
<dbReference type="InterPro" id="IPR002347">
    <property type="entry name" value="SDR_fam"/>
</dbReference>
<dbReference type="STRING" id="283909.R7TU48"/>
<evidence type="ECO:0000256" key="10">
    <source>
        <dbReference type="ARBA" id="ARBA00068717"/>
    </source>
</evidence>
<evidence type="ECO:0000313" key="13">
    <source>
        <dbReference type="EMBL" id="ELT97199.1"/>
    </source>
</evidence>
<dbReference type="PROSITE" id="PS00061">
    <property type="entry name" value="ADH_SHORT"/>
    <property type="match status" value="1"/>
</dbReference>
<keyword evidence="7" id="KW-0443">Lipid metabolism</keyword>
<dbReference type="GO" id="GO:0016020">
    <property type="term" value="C:membrane"/>
    <property type="evidence" value="ECO:0007669"/>
    <property type="project" value="UniProtKB-SubCell"/>
</dbReference>
<dbReference type="PANTHER" id="PTHR24322">
    <property type="entry name" value="PKSB"/>
    <property type="match status" value="1"/>
</dbReference>
<evidence type="ECO:0000256" key="8">
    <source>
        <dbReference type="ARBA" id="ARBA00023136"/>
    </source>
</evidence>
<dbReference type="InterPro" id="IPR020904">
    <property type="entry name" value="Sc_DH/Rdtase_CS"/>
</dbReference>
<sequence length="325" mass="36539">MRVPNCVSGAFSVLKEFIGVVAWCFFLSAKALIRNLLFFWPRPYKDISHEVVLITGGGRGVGRYLAMEFAKHKPKQIILWGRNEDMLNATASAVKLSKKVPCDYMICDVSKREEVYEKAELLKSKYGNVSILVNNAGMVSGFDVLDNDPEKMLMTINTNLMSHIWTSKAFLPSMMQSNHGHIVSINSVLGLMPLPGAADYCASKYGVTAFMENLAFELASEGYSNIITTSIHPYIIDTPMFTGISTRFPALFPPLHKGYVAWKSLDAILTNSPQILLPRIQYFLLFFRSFMPVDAMMAIQKFAGVDTCMHGFYARRQRNKQSKKL</sequence>
<evidence type="ECO:0000256" key="4">
    <source>
        <dbReference type="ARBA" id="ARBA00022857"/>
    </source>
</evidence>
<accession>R7TU48</accession>
<keyword evidence="3" id="KW-0812">Transmembrane</keyword>
<reference evidence="13 15" key="2">
    <citation type="journal article" date="2013" name="Nature">
        <title>Insights into bilaterian evolution from three spiralian genomes.</title>
        <authorList>
            <person name="Simakov O."/>
            <person name="Marletaz F."/>
            <person name="Cho S.J."/>
            <person name="Edsinger-Gonzales E."/>
            <person name="Havlak P."/>
            <person name="Hellsten U."/>
            <person name="Kuo D.H."/>
            <person name="Larsson T."/>
            <person name="Lv J."/>
            <person name="Arendt D."/>
            <person name="Savage R."/>
            <person name="Osoegawa K."/>
            <person name="de Jong P."/>
            <person name="Grimwood J."/>
            <person name="Chapman J.A."/>
            <person name="Shapiro H."/>
            <person name="Aerts A."/>
            <person name="Otillar R.P."/>
            <person name="Terry A.Y."/>
            <person name="Boore J.L."/>
            <person name="Grigoriev I.V."/>
            <person name="Lindberg D.R."/>
            <person name="Seaver E.C."/>
            <person name="Weisblat D.A."/>
            <person name="Putnam N.H."/>
            <person name="Rokhsar D.S."/>
        </authorList>
    </citation>
    <scope>NUCLEOTIDE SEQUENCE</scope>
    <source>
        <strain evidence="13 15">I ESC-2004</strain>
    </source>
</reference>
<dbReference type="OMA" id="NWYAVLP"/>
<dbReference type="EnsemblMetazoa" id="CapteT172468">
    <property type="protein sequence ID" value="CapteP172468"/>
    <property type="gene ID" value="CapteG172468"/>
</dbReference>
<proteinExistence type="inferred from homology"/>
<organism evidence="13">
    <name type="scientific">Capitella teleta</name>
    <name type="common">Polychaete worm</name>
    <dbReference type="NCBI Taxonomy" id="283909"/>
    <lineage>
        <taxon>Eukaryota</taxon>
        <taxon>Metazoa</taxon>
        <taxon>Spiralia</taxon>
        <taxon>Lophotrochozoa</taxon>
        <taxon>Annelida</taxon>
        <taxon>Polychaeta</taxon>
        <taxon>Sedentaria</taxon>
        <taxon>Scolecida</taxon>
        <taxon>Capitellidae</taxon>
        <taxon>Capitella</taxon>
    </lineage>
</organism>
<comment type="subcellular location">
    <subcellularLocation>
        <location evidence="1">Membrane</location>
        <topology evidence="1">Multi-pass membrane protein</topology>
    </subcellularLocation>
</comment>
<comment type="function">
    <text evidence="9">Catalyzes the reduction of all-trans-retinal to all-trans-retinol in the presence of NADPH.</text>
</comment>
<dbReference type="HOGENOM" id="CLU_010194_2_5_1"/>
<keyword evidence="5" id="KW-1133">Transmembrane helix</keyword>
<evidence type="ECO:0000256" key="11">
    <source>
        <dbReference type="ARBA" id="ARBA00082544"/>
    </source>
</evidence>
<reference evidence="15" key="1">
    <citation type="submission" date="2012-12" db="EMBL/GenBank/DDBJ databases">
        <authorList>
            <person name="Hellsten U."/>
            <person name="Grimwood J."/>
            <person name="Chapman J.A."/>
            <person name="Shapiro H."/>
            <person name="Aerts A."/>
            <person name="Otillar R.P."/>
            <person name="Terry A.Y."/>
            <person name="Boore J.L."/>
            <person name="Simakov O."/>
            <person name="Marletaz F."/>
            <person name="Cho S.-J."/>
            <person name="Edsinger-Gonzales E."/>
            <person name="Havlak P."/>
            <person name="Kuo D.-H."/>
            <person name="Larsson T."/>
            <person name="Lv J."/>
            <person name="Arendt D."/>
            <person name="Savage R."/>
            <person name="Osoegawa K."/>
            <person name="de Jong P."/>
            <person name="Lindberg D.R."/>
            <person name="Seaver E.C."/>
            <person name="Weisblat D.A."/>
            <person name="Putnam N.H."/>
            <person name="Grigoriev I.V."/>
            <person name="Rokhsar D.S."/>
        </authorList>
    </citation>
    <scope>NUCLEOTIDE SEQUENCE</scope>
    <source>
        <strain evidence="15">I ESC-2004</strain>
    </source>
</reference>
<dbReference type="CDD" id="cd05339">
    <property type="entry name" value="17beta-HSDXI-like_SDR_c"/>
    <property type="match status" value="1"/>
</dbReference>
<gene>
    <name evidence="13" type="ORF">CAPTEDRAFT_172468</name>
</gene>
<dbReference type="EMBL" id="AMQN01002204">
    <property type="status" value="NOT_ANNOTATED_CDS"/>
    <property type="molecule type" value="Genomic_DNA"/>
</dbReference>
<dbReference type="OrthoDB" id="6251714at2759"/>
<name>R7TU48_CAPTE</name>
<dbReference type="PRINTS" id="PR00081">
    <property type="entry name" value="GDHRDH"/>
</dbReference>
<keyword evidence="6" id="KW-0560">Oxidoreductase</keyword>
<keyword evidence="15" id="KW-1185">Reference proteome</keyword>
<dbReference type="PANTHER" id="PTHR24322:SF483">
    <property type="entry name" value="SHORT-CHAIN DEHYDROGENASE_REDUCTASE 3"/>
    <property type="match status" value="1"/>
</dbReference>
<dbReference type="InterPro" id="IPR036291">
    <property type="entry name" value="NAD(P)-bd_dom_sf"/>
</dbReference>
<dbReference type="GO" id="GO:0052650">
    <property type="term" value="F:all-trans-retinol dehydrogenase (NADP+) activity"/>
    <property type="evidence" value="ECO:0007669"/>
    <property type="project" value="UniProtKB-ARBA"/>
</dbReference>
<evidence type="ECO:0000256" key="12">
    <source>
        <dbReference type="RuleBase" id="RU000363"/>
    </source>
</evidence>
<comment type="similarity">
    <text evidence="2 12">Belongs to the short-chain dehydrogenases/reductases (SDR) family.</text>
</comment>
<dbReference type="SUPFAM" id="SSF51735">
    <property type="entry name" value="NAD(P)-binding Rossmann-fold domains"/>
    <property type="match status" value="1"/>
</dbReference>
<evidence type="ECO:0000256" key="6">
    <source>
        <dbReference type="ARBA" id="ARBA00023002"/>
    </source>
</evidence>
<keyword evidence="8" id="KW-0472">Membrane</keyword>
<dbReference type="GO" id="GO:0005811">
    <property type="term" value="C:lipid droplet"/>
    <property type="evidence" value="ECO:0007669"/>
    <property type="project" value="TreeGrafter"/>
</dbReference>
<reference evidence="14" key="3">
    <citation type="submission" date="2015-06" db="UniProtKB">
        <authorList>
            <consortium name="EnsemblMetazoa"/>
        </authorList>
    </citation>
    <scope>IDENTIFICATION</scope>
</reference>
<dbReference type="Proteomes" id="UP000014760">
    <property type="component" value="Unassembled WGS sequence"/>
</dbReference>
<evidence type="ECO:0000256" key="3">
    <source>
        <dbReference type="ARBA" id="ARBA00022692"/>
    </source>
</evidence>
<dbReference type="Gene3D" id="3.40.50.720">
    <property type="entry name" value="NAD(P)-binding Rossmann-like Domain"/>
    <property type="match status" value="1"/>
</dbReference>
<evidence type="ECO:0000256" key="1">
    <source>
        <dbReference type="ARBA" id="ARBA00004141"/>
    </source>
</evidence>
<dbReference type="PRINTS" id="PR00080">
    <property type="entry name" value="SDRFAMILY"/>
</dbReference>
<evidence type="ECO:0000256" key="2">
    <source>
        <dbReference type="ARBA" id="ARBA00006484"/>
    </source>
</evidence>
<dbReference type="AlphaFoldDB" id="R7TU48"/>
<evidence type="ECO:0000256" key="5">
    <source>
        <dbReference type="ARBA" id="ARBA00022989"/>
    </source>
</evidence>
<evidence type="ECO:0000313" key="15">
    <source>
        <dbReference type="Proteomes" id="UP000014760"/>
    </source>
</evidence>
<dbReference type="EMBL" id="KB308638">
    <property type="protein sequence ID" value="ELT97199.1"/>
    <property type="molecule type" value="Genomic_DNA"/>
</dbReference>
<keyword evidence="4" id="KW-0521">NADP</keyword>
<evidence type="ECO:0000256" key="9">
    <source>
        <dbReference type="ARBA" id="ARBA00059620"/>
    </source>
</evidence>
<dbReference type="FunFam" id="3.40.50.720:FF:000131">
    <property type="entry name" value="Short-chain dehydrogenase/reductase 3"/>
    <property type="match status" value="1"/>
</dbReference>
<dbReference type="Pfam" id="PF00106">
    <property type="entry name" value="adh_short"/>
    <property type="match status" value="1"/>
</dbReference>